<proteinExistence type="inferred from homology"/>
<sequence length="100" mass="11051">MEKENGQKKLEKEKIVAITAHATVLSNFGPDAQILACPYCGHFVPTIVKPTAGVKTHLVAALMCVCCCWICACCPYVIDACMDRNHYCGNCKSYLGQYRF</sequence>
<reference evidence="10" key="1">
    <citation type="journal article" date="2016" name="Sci. Rep.">
        <title>Molecular characterization of firefly nuptial gifts: a multi-omics approach sheds light on postcopulatory sexual selection.</title>
        <authorList>
            <person name="Al-Wathiqui N."/>
            <person name="Fallon T.R."/>
            <person name="South A."/>
            <person name="Weng J.K."/>
            <person name="Lewis S.M."/>
        </authorList>
    </citation>
    <scope>NUCLEOTIDE SEQUENCE</scope>
</reference>
<evidence type="ECO:0000256" key="5">
    <source>
        <dbReference type="ARBA" id="ARBA00022723"/>
    </source>
</evidence>
<name>A0A1Y1L123_PHOPY</name>
<dbReference type="Pfam" id="PF10601">
    <property type="entry name" value="zf-LITAF-like"/>
    <property type="match status" value="1"/>
</dbReference>
<evidence type="ECO:0000256" key="8">
    <source>
        <dbReference type="SAM" id="Phobius"/>
    </source>
</evidence>
<evidence type="ECO:0000256" key="1">
    <source>
        <dbReference type="ARBA" id="ARBA00004414"/>
    </source>
</evidence>
<protein>
    <recommendedName>
        <fullName evidence="9">LITAF domain-containing protein</fullName>
    </recommendedName>
</protein>
<keyword evidence="7 8" id="KW-0472">Membrane</keyword>
<evidence type="ECO:0000256" key="6">
    <source>
        <dbReference type="ARBA" id="ARBA00022833"/>
    </source>
</evidence>
<evidence type="ECO:0000256" key="2">
    <source>
        <dbReference type="ARBA" id="ARBA00004481"/>
    </source>
</evidence>
<keyword evidence="8" id="KW-0812">Transmembrane</keyword>
<dbReference type="AlphaFoldDB" id="A0A1Y1L123"/>
<dbReference type="EMBL" id="GEZM01067850">
    <property type="protein sequence ID" value="JAV67378.1"/>
    <property type="molecule type" value="Transcribed_RNA"/>
</dbReference>
<dbReference type="InterPro" id="IPR006629">
    <property type="entry name" value="LITAF"/>
</dbReference>
<dbReference type="GO" id="GO:0008270">
    <property type="term" value="F:zinc ion binding"/>
    <property type="evidence" value="ECO:0007669"/>
    <property type="project" value="TreeGrafter"/>
</dbReference>
<comment type="subcellular location">
    <subcellularLocation>
        <location evidence="2">Endosome membrane</location>
        <topology evidence="2">Peripheral membrane protein</topology>
    </subcellularLocation>
    <subcellularLocation>
        <location evidence="1">Late endosome membrane</location>
    </subcellularLocation>
    <subcellularLocation>
        <location evidence="3">Lysosome membrane</location>
        <topology evidence="3">Peripheral membrane protein</topology>
        <orientation evidence="3">Cytoplasmic side</orientation>
    </subcellularLocation>
</comment>
<dbReference type="PANTHER" id="PTHR23292:SF14">
    <property type="entry name" value="FI16615P1-RELATED"/>
    <property type="match status" value="1"/>
</dbReference>
<dbReference type="PANTHER" id="PTHR23292">
    <property type="entry name" value="LIPOPOLYSACCHARIDE-INDUCED TUMOR NECROSIS FACTOR-ALPHA FACTOR"/>
    <property type="match status" value="1"/>
</dbReference>
<evidence type="ECO:0000256" key="4">
    <source>
        <dbReference type="ARBA" id="ARBA00005975"/>
    </source>
</evidence>
<dbReference type="SMART" id="SM00714">
    <property type="entry name" value="LITAF"/>
    <property type="match status" value="1"/>
</dbReference>
<keyword evidence="6" id="KW-0862">Zinc</keyword>
<keyword evidence="5" id="KW-0479">Metal-binding</keyword>
<dbReference type="GO" id="GO:0031902">
    <property type="term" value="C:late endosome membrane"/>
    <property type="evidence" value="ECO:0007669"/>
    <property type="project" value="UniProtKB-SubCell"/>
</dbReference>
<keyword evidence="8" id="KW-1133">Transmembrane helix</keyword>
<feature type="domain" description="LITAF" evidence="9">
    <location>
        <begin position="17"/>
        <end position="100"/>
    </location>
</feature>
<evidence type="ECO:0000313" key="10">
    <source>
        <dbReference type="EMBL" id="JAV67379.1"/>
    </source>
</evidence>
<evidence type="ECO:0000259" key="9">
    <source>
        <dbReference type="PROSITE" id="PS51837"/>
    </source>
</evidence>
<evidence type="ECO:0000256" key="7">
    <source>
        <dbReference type="ARBA" id="ARBA00023136"/>
    </source>
</evidence>
<accession>A0A1Y1L123</accession>
<dbReference type="InterPro" id="IPR037519">
    <property type="entry name" value="LITAF_fam"/>
</dbReference>
<dbReference type="PROSITE" id="PS51837">
    <property type="entry name" value="LITAF"/>
    <property type="match status" value="1"/>
</dbReference>
<comment type="similarity">
    <text evidence="4">Belongs to the CDIP1/LITAF family.</text>
</comment>
<organism evidence="10">
    <name type="scientific">Photinus pyralis</name>
    <name type="common">Common eastern firefly</name>
    <name type="synonym">Lampyris pyralis</name>
    <dbReference type="NCBI Taxonomy" id="7054"/>
    <lineage>
        <taxon>Eukaryota</taxon>
        <taxon>Metazoa</taxon>
        <taxon>Ecdysozoa</taxon>
        <taxon>Arthropoda</taxon>
        <taxon>Hexapoda</taxon>
        <taxon>Insecta</taxon>
        <taxon>Pterygota</taxon>
        <taxon>Neoptera</taxon>
        <taxon>Endopterygota</taxon>
        <taxon>Coleoptera</taxon>
        <taxon>Polyphaga</taxon>
        <taxon>Elateriformia</taxon>
        <taxon>Elateroidea</taxon>
        <taxon>Lampyridae</taxon>
        <taxon>Lampyrinae</taxon>
        <taxon>Photinus</taxon>
    </lineage>
</organism>
<evidence type="ECO:0000256" key="3">
    <source>
        <dbReference type="ARBA" id="ARBA00004630"/>
    </source>
</evidence>
<dbReference type="GO" id="GO:0005765">
    <property type="term" value="C:lysosomal membrane"/>
    <property type="evidence" value="ECO:0007669"/>
    <property type="project" value="UniProtKB-SubCell"/>
</dbReference>
<dbReference type="EMBL" id="GEZM01067851">
    <property type="protein sequence ID" value="JAV67377.1"/>
    <property type="molecule type" value="Transcribed_RNA"/>
</dbReference>
<dbReference type="EMBL" id="GEZM01067849">
    <property type="protein sequence ID" value="JAV67379.1"/>
    <property type="molecule type" value="Transcribed_RNA"/>
</dbReference>
<feature type="transmembrane region" description="Helical" evidence="8">
    <location>
        <begin position="58"/>
        <end position="78"/>
    </location>
</feature>